<dbReference type="Proteomes" id="UP000887458">
    <property type="component" value="Unassembled WGS sequence"/>
</dbReference>
<gene>
    <name evidence="1" type="ORF">DERP_013202</name>
</gene>
<dbReference type="EMBL" id="NJHN03000082">
    <property type="protein sequence ID" value="KAH9417086.1"/>
    <property type="molecule type" value="Genomic_DNA"/>
</dbReference>
<evidence type="ECO:0000313" key="1">
    <source>
        <dbReference type="EMBL" id="KAH9417086.1"/>
    </source>
</evidence>
<proteinExistence type="predicted"/>
<protein>
    <submittedName>
        <fullName evidence="1">Uncharacterized protein</fullName>
    </submittedName>
</protein>
<reference evidence="1 2" key="1">
    <citation type="journal article" date="2018" name="J. Allergy Clin. Immunol.">
        <title>High-quality assembly of Dermatophagoides pteronyssinus genome and transcriptome reveals a wide range of novel allergens.</title>
        <authorList>
            <person name="Liu X.Y."/>
            <person name="Yang K.Y."/>
            <person name="Wang M.Q."/>
            <person name="Kwok J.S."/>
            <person name="Zeng X."/>
            <person name="Yang Z."/>
            <person name="Xiao X.J."/>
            <person name="Lau C.P."/>
            <person name="Li Y."/>
            <person name="Huang Z.M."/>
            <person name="Ba J.G."/>
            <person name="Yim A.K."/>
            <person name="Ouyang C.Y."/>
            <person name="Ngai S.M."/>
            <person name="Chan T.F."/>
            <person name="Leung E.L."/>
            <person name="Liu L."/>
            <person name="Liu Z.G."/>
            <person name="Tsui S.K."/>
        </authorList>
    </citation>
    <scope>NUCLEOTIDE SEQUENCE [LARGE SCALE GENOMIC DNA]</scope>
    <source>
        <strain evidence="1">Derp</strain>
    </source>
</reference>
<accession>A0ABQ8J3R1</accession>
<name>A0ABQ8J3R1_DERPT</name>
<sequence length="110" mass="12944">MFLLFNDYYFDDAREKNSLNSCKTRWQKRFASDFFILAMSFIDNHNNNMHTTIDWLAVFCYHHRDSIEHPSSSSFVDCQASLSKQQQQKKSNQNFLFSGTSSSLISRIVQ</sequence>
<organism evidence="1 2">
    <name type="scientific">Dermatophagoides pteronyssinus</name>
    <name type="common">European house dust mite</name>
    <dbReference type="NCBI Taxonomy" id="6956"/>
    <lineage>
        <taxon>Eukaryota</taxon>
        <taxon>Metazoa</taxon>
        <taxon>Ecdysozoa</taxon>
        <taxon>Arthropoda</taxon>
        <taxon>Chelicerata</taxon>
        <taxon>Arachnida</taxon>
        <taxon>Acari</taxon>
        <taxon>Acariformes</taxon>
        <taxon>Sarcoptiformes</taxon>
        <taxon>Astigmata</taxon>
        <taxon>Psoroptidia</taxon>
        <taxon>Analgoidea</taxon>
        <taxon>Pyroglyphidae</taxon>
        <taxon>Dermatophagoidinae</taxon>
        <taxon>Dermatophagoides</taxon>
    </lineage>
</organism>
<comment type="caution">
    <text evidence="1">The sequence shown here is derived from an EMBL/GenBank/DDBJ whole genome shotgun (WGS) entry which is preliminary data.</text>
</comment>
<reference evidence="1 2" key="2">
    <citation type="journal article" date="2022" name="Mol. Biol. Evol.">
        <title>Comparative Genomics Reveals Insights into the Divergent Evolution of Astigmatic Mites and Household Pest Adaptations.</title>
        <authorList>
            <person name="Xiong Q."/>
            <person name="Wan A.T."/>
            <person name="Liu X."/>
            <person name="Fung C.S."/>
            <person name="Xiao X."/>
            <person name="Malainual N."/>
            <person name="Hou J."/>
            <person name="Wang L."/>
            <person name="Wang M."/>
            <person name="Yang K.Y."/>
            <person name="Cui Y."/>
            <person name="Leung E.L."/>
            <person name="Nong W."/>
            <person name="Shin S.K."/>
            <person name="Au S.W."/>
            <person name="Jeong K.Y."/>
            <person name="Chew F.T."/>
            <person name="Hui J.H."/>
            <person name="Leung T.F."/>
            <person name="Tungtrongchitr A."/>
            <person name="Zhong N."/>
            <person name="Liu Z."/>
            <person name="Tsui S.K."/>
        </authorList>
    </citation>
    <scope>NUCLEOTIDE SEQUENCE [LARGE SCALE GENOMIC DNA]</scope>
    <source>
        <strain evidence="1">Derp</strain>
    </source>
</reference>
<evidence type="ECO:0000313" key="2">
    <source>
        <dbReference type="Proteomes" id="UP000887458"/>
    </source>
</evidence>
<keyword evidence="2" id="KW-1185">Reference proteome</keyword>